<dbReference type="GO" id="GO:0008762">
    <property type="term" value="F:UDP-N-acetylmuramate dehydrogenase activity"/>
    <property type="evidence" value="ECO:0007669"/>
    <property type="project" value="InterPro"/>
</dbReference>
<dbReference type="InterPro" id="IPR003170">
    <property type="entry name" value="MurB"/>
</dbReference>
<proteinExistence type="predicted"/>
<organism evidence="1">
    <name type="scientific">marine sediment metagenome</name>
    <dbReference type="NCBI Taxonomy" id="412755"/>
    <lineage>
        <taxon>unclassified sequences</taxon>
        <taxon>metagenomes</taxon>
        <taxon>ecological metagenomes</taxon>
    </lineage>
</organism>
<dbReference type="EMBL" id="BARS01031550">
    <property type="protein sequence ID" value="GAG19422.1"/>
    <property type="molecule type" value="Genomic_DNA"/>
</dbReference>
<gene>
    <name evidence="1" type="ORF">S01H1_49089</name>
</gene>
<dbReference type="PANTHER" id="PTHR21071">
    <property type="entry name" value="UDP-N-ACETYLENOLPYRUVOYLGLUCOSAMINE REDUCTASE"/>
    <property type="match status" value="1"/>
</dbReference>
<evidence type="ECO:0000313" key="1">
    <source>
        <dbReference type="EMBL" id="GAG19422.1"/>
    </source>
</evidence>
<protein>
    <recommendedName>
        <fullName evidence="2">FAD linked oxidase N-terminal domain-containing protein</fullName>
    </recommendedName>
</protein>
<reference evidence="1" key="1">
    <citation type="journal article" date="2014" name="Front. Microbiol.">
        <title>High frequency of phylogenetically diverse reductive dehalogenase-homologous genes in deep subseafloor sedimentary metagenomes.</title>
        <authorList>
            <person name="Kawai M."/>
            <person name="Futagami T."/>
            <person name="Toyoda A."/>
            <person name="Takaki Y."/>
            <person name="Nishi S."/>
            <person name="Hori S."/>
            <person name="Arai W."/>
            <person name="Tsubouchi T."/>
            <person name="Morono Y."/>
            <person name="Uchiyama I."/>
            <person name="Ito T."/>
            <person name="Fujiyama A."/>
            <person name="Inagaki F."/>
            <person name="Takami H."/>
        </authorList>
    </citation>
    <scope>NUCLEOTIDE SEQUENCE</scope>
    <source>
        <strain evidence="1">Expedition CK06-06</strain>
    </source>
</reference>
<sequence length="72" mass="8036">MKLFKGYEEIVENSKELGPLTTFRLGGPVEYFARPRTEEQLSGILERVAETELPIRVLGNGSNVLVSDEGVR</sequence>
<dbReference type="AlphaFoldDB" id="X0W851"/>
<feature type="non-terminal residue" evidence="1">
    <location>
        <position position="72"/>
    </location>
</feature>
<dbReference type="Gene3D" id="3.30.43.10">
    <property type="entry name" value="Uridine Diphospho-n-acetylenolpyruvylglucosamine Reductase, domain 2"/>
    <property type="match status" value="1"/>
</dbReference>
<name>X0W851_9ZZZZ</name>
<dbReference type="InterPro" id="IPR016167">
    <property type="entry name" value="FAD-bd_PCMH_sub1"/>
</dbReference>
<dbReference type="GO" id="GO:0050660">
    <property type="term" value="F:flavin adenine dinucleotide binding"/>
    <property type="evidence" value="ECO:0007669"/>
    <property type="project" value="InterPro"/>
</dbReference>
<dbReference type="PANTHER" id="PTHR21071:SF4">
    <property type="entry name" value="UDP-N-ACETYLENOLPYRUVOYLGLUCOSAMINE REDUCTASE"/>
    <property type="match status" value="1"/>
</dbReference>
<comment type="caution">
    <text evidence="1">The sequence shown here is derived from an EMBL/GenBank/DDBJ whole genome shotgun (WGS) entry which is preliminary data.</text>
</comment>
<dbReference type="SUPFAM" id="SSF56176">
    <property type="entry name" value="FAD-binding/transporter-associated domain-like"/>
    <property type="match status" value="1"/>
</dbReference>
<dbReference type="InterPro" id="IPR036318">
    <property type="entry name" value="FAD-bd_PCMH-like_sf"/>
</dbReference>
<accession>X0W851</accession>
<dbReference type="GO" id="GO:0071555">
    <property type="term" value="P:cell wall organization"/>
    <property type="evidence" value="ECO:0007669"/>
    <property type="project" value="TreeGrafter"/>
</dbReference>
<evidence type="ECO:0008006" key="2">
    <source>
        <dbReference type="Google" id="ProtNLM"/>
    </source>
</evidence>
<dbReference type="GO" id="GO:0005829">
    <property type="term" value="C:cytosol"/>
    <property type="evidence" value="ECO:0007669"/>
    <property type="project" value="TreeGrafter"/>
</dbReference>